<gene>
    <name evidence="4" type="ORF">ABW99_13915</name>
</gene>
<feature type="chain" id="PRO_5002553410" description="YMGG-like Gly-zipper domain-containing protein" evidence="2">
    <location>
        <begin position="23"/>
        <end position="173"/>
    </location>
</feature>
<dbReference type="AlphaFoldDB" id="A0A0G3EUX7"/>
<dbReference type="InterPro" id="IPR027367">
    <property type="entry name" value="Gly-zipper_YMGG"/>
</dbReference>
<dbReference type="STRING" id="445709.ABW99_13915"/>
<evidence type="ECO:0000256" key="2">
    <source>
        <dbReference type="SAM" id="SignalP"/>
    </source>
</evidence>
<evidence type="ECO:0000313" key="4">
    <source>
        <dbReference type="EMBL" id="AKJ69142.1"/>
    </source>
</evidence>
<keyword evidence="2" id="KW-0732">Signal</keyword>
<feature type="signal peptide" evidence="2">
    <location>
        <begin position="1"/>
        <end position="22"/>
    </location>
</feature>
<dbReference type="EMBL" id="CP011568">
    <property type="protein sequence ID" value="AKJ69142.1"/>
    <property type="molecule type" value="Genomic_DNA"/>
</dbReference>
<evidence type="ECO:0000313" key="5">
    <source>
        <dbReference type="Proteomes" id="UP000036700"/>
    </source>
</evidence>
<dbReference type="PROSITE" id="PS51257">
    <property type="entry name" value="PROKAR_LIPOPROTEIN"/>
    <property type="match status" value="1"/>
</dbReference>
<reference evidence="5" key="1">
    <citation type="submission" date="2015-06" db="EMBL/GenBank/DDBJ databases">
        <authorList>
            <person name="Lim Y.L."/>
            <person name="Ee R."/>
            <person name="Yong D."/>
            <person name="How K.Y."/>
            <person name="Yin W.F."/>
            <person name="Chan K.G."/>
        </authorList>
    </citation>
    <scope>NUCLEOTIDE SEQUENCE [LARGE SCALE GENOMIC DNA]</scope>
    <source>
        <strain evidence="5">DSM 25325</strain>
    </source>
</reference>
<organism evidence="4 5">
    <name type="scientific">Pandoraea thiooxydans</name>
    <dbReference type="NCBI Taxonomy" id="445709"/>
    <lineage>
        <taxon>Bacteria</taxon>
        <taxon>Pseudomonadati</taxon>
        <taxon>Pseudomonadota</taxon>
        <taxon>Betaproteobacteria</taxon>
        <taxon>Burkholderiales</taxon>
        <taxon>Burkholderiaceae</taxon>
        <taxon>Pandoraea</taxon>
    </lineage>
</organism>
<dbReference type="Pfam" id="PF13441">
    <property type="entry name" value="Gly-zipper_YMGG"/>
    <property type="match status" value="1"/>
</dbReference>
<accession>A0A0G3EUX7</accession>
<feature type="compositionally biased region" description="Pro residues" evidence="1">
    <location>
        <begin position="148"/>
        <end position="173"/>
    </location>
</feature>
<evidence type="ECO:0000256" key="1">
    <source>
        <dbReference type="SAM" id="MobiDB-lite"/>
    </source>
</evidence>
<feature type="domain" description="YMGG-like Gly-zipper" evidence="3">
    <location>
        <begin position="67"/>
        <end position="108"/>
    </location>
</feature>
<feature type="region of interest" description="Disordered" evidence="1">
    <location>
        <begin position="141"/>
        <end position="173"/>
    </location>
</feature>
<sequence>MKRWVCLTAVAAAVLSGCTVMPVGPTVLALPGNGKTFDQFRTDDAICRQYAYQQIGGPAAQQAVTDSAVGSAALGTAVGALAGAAFGGGRGAAVGAGAGLLAGSAIGADSAAASGYGSQRRYDYAYVQCMYARGNQVPVRGGVMQRYNPPPPPADEPPPPPPGTPPPPPPGVY</sequence>
<dbReference type="Proteomes" id="UP000036700">
    <property type="component" value="Chromosome"/>
</dbReference>
<name>A0A0G3EUX7_9BURK</name>
<dbReference type="RefSeq" id="WP_047215039.1">
    <property type="nucleotide sequence ID" value="NZ_CP011568.3"/>
</dbReference>
<proteinExistence type="predicted"/>
<dbReference type="PATRIC" id="fig|445709.3.peg.2950"/>
<dbReference type="OrthoDB" id="5573966at2"/>
<keyword evidence="5" id="KW-1185">Reference proteome</keyword>
<evidence type="ECO:0000259" key="3">
    <source>
        <dbReference type="Pfam" id="PF13441"/>
    </source>
</evidence>
<protein>
    <recommendedName>
        <fullName evidence="3">YMGG-like Gly-zipper domain-containing protein</fullName>
    </recommendedName>
</protein>
<dbReference type="KEGG" id="ptx:ABW99_13915"/>